<evidence type="ECO:0000259" key="7">
    <source>
        <dbReference type="PROSITE" id="PS50076"/>
    </source>
</evidence>
<dbReference type="InterPro" id="IPR011990">
    <property type="entry name" value="TPR-like_helical_dom_sf"/>
</dbReference>
<keyword evidence="9" id="KW-1185">Reference proteome</keyword>
<dbReference type="InParanoid" id="A0A067M874"/>
<evidence type="ECO:0000313" key="9">
    <source>
        <dbReference type="Proteomes" id="UP000027195"/>
    </source>
</evidence>
<dbReference type="SUPFAM" id="SSF48452">
    <property type="entry name" value="TPR-like"/>
    <property type="match status" value="1"/>
</dbReference>
<dbReference type="InterPro" id="IPR019734">
    <property type="entry name" value="TPR_rpt"/>
</dbReference>
<keyword evidence="3" id="KW-0256">Endoplasmic reticulum</keyword>
<dbReference type="Gene3D" id="1.25.40.10">
    <property type="entry name" value="Tetratricopeptide repeat domain"/>
    <property type="match status" value="1"/>
</dbReference>
<sequence>MRLAPSLIALCALLGSSFAEPDANASAGVDAPDLQALIAQANVLLSSGHSSDAARIYTQAIELAPSDYLLYFRRATAYMSVGRHAPALDDFDTVLDLTDGAFDKALLMKSKVFAKEGRWSEARSALKSYSKTSSATAETESADLLFEISEGELETKKAHTAQRTSNWPLCVEHATKALQSATHSATLRELRAECALAHGDVEQTAADLTRLTHVSPPTTAQLLRISNLSYFLTQPNTQPLGTLKQCLHFDPDSKPCRTAHRLLKSIEKGMNKLDELEQASDWANIIRLIAGDKSGKTGLANDFDAALDDATKNLDLPTTVIPRKQSPRRLRIYRAICKAYVSAGRAKKGETWCEQTLEMDPKDESALTGRGDIALAKEDWEAAVRAFEEAFEAGGQSSNEVRTRLDKARRALKQSRKKDYYKVLGVARDADAKTIKRAYRKAAMKAHPDKGGSEEEMANVNQAHEVLSNPELRARFDNGDDPNDLDSQRGGPGGGHPFFFQGGGGGPFGGPGFGGSNFHFSFNH</sequence>
<dbReference type="PROSITE" id="PS50076">
    <property type="entry name" value="DNAJ_2"/>
    <property type="match status" value="1"/>
</dbReference>
<evidence type="ECO:0000256" key="5">
    <source>
        <dbReference type="SAM" id="MobiDB-lite"/>
    </source>
</evidence>
<dbReference type="GO" id="GO:0051787">
    <property type="term" value="F:misfolded protein binding"/>
    <property type="evidence" value="ECO:0007669"/>
    <property type="project" value="TreeGrafter"/>
</dbReference>
<dbReference type="Gene3D" id="1.10.287.110">
    <property type="entry name" value="DnaJ domain"/>
    <property type="match status" value="1"/>
</dbReference>
<evidence type="ECO:0000256" key="1">
    <source>
        <dbReference type="ARBA" id="ARBA00004240"/>
    </source>
</evidence>
<dbReference type="Pfam" id="PF00226">
    <property type="entry name" value="DnaJ"/>
    <property type="match status" value="1"/>
</dbReference>
<dbReference type="GO" id="GO:0005783">
    <property type="term" value="C:endoplasmic reticulum"/>
    <property type="evidence" value="ECO:0007669"/>
    <property type="project" value="UniProtKB-SubCell"/>
</dbReference>
<keyword evidence="4" id="KW-0802">TPR repeat</keyword>
<dbReference type="EMBL" id="KL198101">
    <property type="protein sequence ID" value="KDQ07771.1"/>
    <property type="molecule type" value="Genomic_DNA"/>
</dbReference>
<protein>
    <recommendedName>
        <fullName evidence="7">J domain-containing protein</fullName>
    </recommendedName>
</protein>
<dbReference type="PANTHER" id="PTHR44140:SF2">
    <property type="entry name" value="LD25575P"/>
    <property type="match status" value="1"/>
</dbReference>
<keyword evidence="2 6" id="KW-0732">Signal</keyword>
<dbReference type="HOGENOM" id="CLU_015935_0_1_1"/>
<dbReference type="GO" id="GO:0051087">
    <property type="term" value="F:protein-folding chaperone binding"/>
    <property type="evidence" value="ECO:0007669"/>
    <property type="project" value="TreeGrafter"/>
</dbReference>
<dbReference type="OrthoDB" id="1726119at2759"/>
<organism evidence="8 9">
    <name type="scientific">Botryobasidium botryosum (strain FD-172 SS1)</name>
    <dbReference type="NCBI Taxonomy" id="930990"/>
    <lineage>
        <taxon>Eukaryota</taxon>
        <taxon>Fungi</taxon>
        <taxon>Dikarya</taxon>
        <taxon>Basidiomycota</taxon>
        <taxon>Agaricomycotina</taxon>
        <taxon>Agaricomycetes</taxon>
        <taxon>Cantharellales</taxon>
        <taxon>Botryobasidiaceae</taxon>
        <taxon>Botryobasidium</taxon>
    </lineage>
</organism>
<dbReference type="Pfam" id="PF13432">
    <property type="entry name" value="TPR_16"/>
    <property type="match status" value="2"/>
</dbReference>
<feature type="chain" id="PRO_5001641080" description="J domain-containing protein" evidence="6">
    <location>
        <begin position="20"/>
        <end position="524"/>
    </location>
</feature>
<feature type="region of interest" description="Disordered" evidence="5">
    <location>
        <begin position="473"/>
        <end position="506"/>
    </location>
</feature>
<dbReference type="SUPFAM" id="SSF46565">
    <property type="entry name" value="Chaperone J-domain"/>
    <property type="match status" value="1"/>
</dbReference>
<dbReference type="PROSITE" id="PS50005">
    <property type="entry name" value="TPR"/>
    <property type="match status" value="1"/>
</dbReference>
<proteinExistence type="predicted"/>
<dbReference type="GO" id="GO:0034975">
    <property type="term" value="P:protein folding in endoplasmic reticulum"/>
    <property type="evidence" value="ECO:0007669"/>
    <property type="project" value="TreeGrafter"/>
</dbReference>
<gene>
    <name evidence="8" type="ORF">BOTBODRAFT_38560</name>
</gene>
<reference evidence="9" key="1">
    <citation type="journal article" date="2014" name="Proc. Natl. Acad. Sci. U.S.A.">
        <title>Extensive sampling of basidiomycete genomes demonstrates inadequacy of the white-rot/brown-rot paradigm for wood decay fungi.</title>
        <authorList>
            <person name="Riley R."/>
            <person name="Salamov A.A."/>
            <person name="Brown D.W."/>
            <person name="Nagy L.G."/>
            <person name="Floudas D."/>
            <person name="Held B.W."/>
            <person name="Levasseur A."/>
            <person name="Lombard V."/>
            <person name="Morin E."/>
            <person name="Otillar R."/>
            <person name="Lindquist E.A."/>
            <person name="Sun H."/>
            <person name="LaButti K.M."/>
            <person name="Schmutz J."/>
            <person name="Jabbour D."/>
            <person name="Luo H."/>
            <person name="Baker S.E."/>
            <person name="Pisabarro A.G."/>
            <person name="Walton J.D."/>
            <person name="Blanchette R.A."/>
            <person name="Henrissat B."/>
            <person name="Martin F."/>
            <person name="Cullen D."/>
            <person name="Hibbett D.S."/>
            <person name="Grigoriev I.V."/>
        </authorList>
    </citation>
    <scope>NUCLEOTIDE SEQUENCE [LARGE SCALE GENOMIC DNA]</scope>
    <source>
        <strain evidence="9">FD-172 SS1</strain>
    </source>
</reference>
<feature type="signal peptide" evidence="6">
    <location>
        <begin position="1"/>
        <end position="19"/>
    </location>
</feature>
<dbReference type="AlphaFoldDB" id="A0A067M874"/>
<evidence type="ECO:0000256" key="4">
    <source>
        <dbReference type="PROSITE-ProRule" id="PRU00339"/>
    </source>
</evidence>
<dbReference type="SMART" id="SM00028">
    <property type="entry name" value="TPR"/>
    <property type="match status" value="4"/>
</dbReference>
<dbReference type="STRING" id="930990.A0A067M874"/>
<dbReference type="InterPro" id="IPR036869">
    <property type="entry name" value="J_dom_sf"/>
</dbReference>
<feature type="repeat" description="TPR" evidence="4">
    <location>
        <begin position="34"/>
        <end position="67"/>
    </location>
</feature>
<evidence type="ECO:0000256" key="2">
    <source>
        <dbReference type="ARBA" id="ARBA00022729"/>
    </source>
</evidence>
<dbReference type="PRINTS" id="PR00625">
    <property type="entry name" value="JDOMAIN"/>
</dbReference>
<accession>A0A067M874</accession>
<dbReference type="Proteomes" id="UP000027195">
    <property type="component" value="Unassembled WGS sequence"/>
</dbReference>
<dbReference type="PANTHER" id="PTHR44140">
    <property type="entry name" value="LD25575P"/>
    <property type="match status" value="1"/>
</dbReference>
<comment type="subcellular location">
    <subcellularLocation>
        <location evidence="1">Endoplasmic reticulum</location>
    </subcellularLocation>
</comment>
<feature type="compositionally biased region" description="Gly residues" evidence="5">
    <location>
        <begin position="490"/>
        <end position="506"/>
    </location>
</feature>
<feature type="domain" description="J" evidence="7">
    <location>
        <begin position="419"/>
        <end position="480"/>
    </location>
</feature>
<evidence type="ECO:0000313" key="8">
    <source>
        <dbReference type="EMBL" id="KDQ07771.1"/>
    </source>
</evidence>
<dbReference type="SMART" id="SM00271">
    <property type="entry name" value="DnaJ"/>
    <property type="match status" value="1"/>
</dbReference>
<dbReference type="InterPro" id="IPR051727">
    <property type="entry name" value="DnaJ_C3_Co-chaperones"/>
</dbReference>
<evidence type="ECO:0000256" key="3">
    <source>
        <dbReference type="ARBA" id="ARBA00022824"/>
    </source>
</evidence>
<dbReference type="CDD" id="cd06257">
    <property type="entry name" value="DnaJ"/>
    <property type="match status" value="1"/>
</dbReference>
<dbReference type="InterPro" id="IPR001623">
    <property type="entry name" value="DnaJ_domain"/>
</dbReference>
<evidence type="ECO:0000256" key="6">
    <source>
        <dbReference type="SAM" id="SignalP"/>
    </source>
</evidence>
<name>A0A067M874_BOTB1</name>